<evidence type="ECO:0000313" key="3">
    <source>
        <dbReference type="Proteomes" id="UP001175271"/>
    </source>
</evidence>
<organism evidence="2 3">
    <name type="scientific">Steinernema hermaphroditum</name>
    <dbReference type="NCBI Taxonomy" id="289476"/>
    <lineage>
        <taxon>Eukaryota</taxon>
        <taxon>Metazoa</taxon>
        <taxon>Ecdysozoa</taxon>
        <taxon>Nematoda</taxon>
        <taxon>Chromadorea</taxon>
        <taxon>Rhabditida</taxon>
        <taxon>Tylenchina</taxon>
        <taxon>Panagrolaimomorpha</taxon>
        <taxon>Strongyloidoidea</taxon>
        <taxon>Steinernematidae</taxon>
        <taxon>Steinernema</taxon>
    </lineage>
</organism>
<keyword evidence="1" id="KW-0472">Membrane</keyword>
<accession>A0AA39HHJ2</accession>
<protein>
    <submittedName>
        <fullName evidence="2">Uncharacterized protein</fullName>
    </submittedName>
</protein>
<dbReference type="EMBL" id="JAUCMV010000004">
    <property type="protein sequence ID" value="KAK0405311.1"/>
    <property type="molecule type" value="Genomic_DNA"/>
</dbReference>
<feature type="transmembrane region" description="Helical" evidence="1">
    <location>
        <begin position="71"/>
        <end position="92"/>
    </location>
</feature>
<evidence type="ECO:0000313" key="2">
    <source>
        <dbReference type="EMBL" id="KAK0405311.1"/>
    </source>
</evidence>
<dbReference type="Proteomes" id="UP001175271">
    <property type="component" value="Unassembled WGS sequence"/>
</dbReference>
<keyword evidence="3" id="KW-1185">Reference proteome</keyword>
<gene>
    <name evidence="2" type="ORF">QR680_017917</name>
</gene>
<keyword evidence="1" id="KW-1133">Transmembrane helix</keyword>
<proteinExistence type="predicted"/>
<comment type="caution">
    <text evidence="2">The sequence shown here is derived from an EMBL/GenBank/DDBJ whole genome shotgun (WGS) entry which is preliminary data.</text>
</comment>
<reference evidence="2" key="1">
    <citation type="submission" date="2023-06" db="EMBL/GenBank/DDBJ databases">
        <title>Genomic analysis of the entomopathogenic nematode Steinernema hermaphroditum.</title>
        <authorList>
            <person name="Schwarz E.M."/>
            <person name="Heppert J.K."/>
            <person name="Baniya A."/>
            <person name="Schwartz H.T."/>
            <person name="Tan C.-H."/>
            <person name="Antoshechkin I."/>
            <person name="Sternberg P.W."/>
            <person name="Goodrich-Blair H."/>
            <person name="Dillman A.R."/>
        </authorList>
    </citation>
    <scope>NUCLEOTIDE SEQUENCE</scope>
    <source>
        <strain evidence="2">PS9179</strain>
        <tissue evidence="2">Whole animal</tissue>
    </source>
</reference>
<dbReference type="AlphaFoldDB" id="A0AA39HHJ2"/>
<name>A0AA39HHJ2_9BILA</name>
<feature type="transmembrane region" description="Helical" evidence="1">
    <location>
        <begin position="20"/>
        <end position="43"/>
    </location>
</feature>
<keyword evidence="1" id="KW-0812">Transmembrane</keyword>
<feature type="transmembrane region" description="Helical" evidence="1">
    <location>
        <begin position="133"/>
        <end position="154"/>
    </location>
</feature>
<evidence type="ECO:0000256" key="1">
    <source>
        <dbReference type="SAM" id="Phobius"/>
    </source>
</evidence>
<sequence>MDPDRPMKLETLYDYRKDIIVLHLMPGAFLLMKTVFLGVSLPLNIGTFKNMLFPDEAEKTFISSSLYMQCLYYLFFSLLSLEALAFGTAIFGNYLTRTSLCFKRIFYSLVALYFVSIHRSLPNDATAQEKRTWKTVVGFCSLVVISTYFTFLLLDSVFAQRLYPQRASKEVATYAKFLRETDREDQKNSSKRALLWTVCAVTASVGLASMETVDEEVGEEETVTVCRVVESVVVGSTPLAVVVIFVAPVGTVDVFGTTVEAEAKTVGVGLAAVDHGSVEEKSSEDAVLVEVGDILVTGEVLAGFVIVEDGSSVATDVGGLAASEVFT</sequence>